<evidence type="ECO:0000313" key="3">
    <source>
        <dbReference type="Proteomes" id="UP000592180"/>
    </source>
</evidence>
<dbReference type="Gene3D" id="1.10.150.290">
    <property type="entry name" value="S-adenosyl-L-methionine-dependent methyltransferases"/>
    <property type="match status" value="1"/>
</dbReference>
<dbReference type="Proteomes" id="UP000592180">
    <property type="component" value="Unassembled WGS sequence"/>
</dbReference>
<accession>A0A840KCA3</accession>
<dbReference type="PANTHER" id="PTHR43861">
    <property type="entry name" value="TRANS-ACONITATE 2-METHYLTRANSFERASE-RELATED"/>
    <property type="match status" value="1"/>
</dbReference>
<protein>
    <submittedName>
        <fullName evidence="2">Trans-aconitate 2-methyltransferase</fullName>
        <ecNumber evidence="2">2.1.1.144</ecNumber>
    </submittedName>
</protein>
<feature type="domain" description="Methyltransferase" evidence="1">
    <location>
        <begin position="30"/>
        <end position="153"/>
    </location>
</feature>
<name>A0A840KCA3_9FLAO</name>
<dbReference type="CDD" id="cd02440">
    <property type="entry name" value="AdoMet_MTases"/>
    <property type="match status" value="1"/>
</dbReference>
<dbReference type="Gene3D" id="3.40.50.150">
    <property type="entry name" value="Vaccinia Virus protein VP39"/>
    <property type="match status" value="1"/>
</dbReference>
<reference evidence="2 3" key="1">
    <citation type="submission" date="2020-08" db="EMBL/GenBank/DDBJ databases">
        <title>Functional genomics of gut bacteria from endangered species of beetles.</title>
        <authorList>
            <person name="Carlos-Shanley C."/>
        </authorList>
    </citation>
    <scope>NUCLEOTIDE SEQUENCE [LARGE SCALE GENOMIC DNA]</scope>
    <source>
        <strain evidence="2 3">S00151</strain>
    </source>
</reference>
<dbReference type="GO" id="GO:0032259">
    <property type="term" value="P:methylation"/>
    <property type="evidence" value="ECO:0007669"/>
    <property type="project" value="UniProtKB-KW"/>
</dbReference>
<keyword evidence="2" id="KW-0489">Methyltransferase</keyword>
<dbReference type="RefSeq" id="WP_184183826.1">
    <property type="nucleotide sequence ID" value="NZ_JACHLE010000001.1"/>
</dbReference>
<comment type="caution">
    <text evidence="2">The sequence shown here is derived from an EMBL/GenBank/DDBJ whole genome shotgun (WGS) entry which is preliminary data.</text>
</comment>
<evidence type="ECO:0000259" key="1">
    <source>
        <dbReference type="Pfam" id="PF13847"/>
    </source>
</evidence>
<gene>
    <name evidence="2" type="ORF">HNP38_000462</name>
</gene>
<dbReference type="InterPro" id="IPR029063">
    <property type="entry name" value="SAM-dependent_MTases_sf"/>
</dbReference>
<dbReference type="InterPro" id="IPR023149">
    <property type="entry name" value="Trans_acon_MeTrfase_C"/>
</dbReference>
<proteinExistence type="predicted"/>
<organism evidence="2 3">
    <name type="scientific">Chryseobacterium defluvii</name>
    <dbReference type="NCBI Taxonomy" id="160396"/>
    <lineage>
        <taxon>Bacteria</taxon>
        <taxon>Pseudomonadati</taxon>
        <taxon>Bacteroidota</taxon>
        <taxon>Flavobacteriia</taxon>
        <taxon>Flavobacteriales</taxon>
        <taxon>Weeksellaceae</taxon>
        <taxon>Chryseobacterium group</taxon>
        <taxon>Chryseobacterium</taxon>
    </lineage>
</organism>
<dbReference type="InterPro" id="IPR025714">
    <property type="entry name" value="Methyltranfer_dom"/>
</dbReference>
<sequence length="259" mass="29777">MAWNPEVYDQFKAERSAPFFDLMDLVEVKPDLSVIDLGCGTGELTSKLLDYLENSQIIGIDSSEEMLGKAKYFETSRLSFVKRSIEDQLNQNDTFDLIISNAAIQWCSNHQQLFPGIISKIKNGGQLAVQTPSNHEFIVHRLLNKLAETEPYRASYNSWKREYSVLTIEEYAEILFNNGGKEIAVFEKVFPHVLDDAEAVYNWASGTAMIPYVERLPDDLKEQFKNDYKKELQNIFPTSPVFYPFKRTFISAKFLKKSI</sequence>
<dbReference type="PANTHER" id="PTHR43861:SF1">
    <property type="entry name" value="TRANS-ACONITATE 2-METHYLTRANSFERASE"/>
    <property type="match status" value="1"/>
</dbReference>
<evidence type="ECO:0000313" key="2">
    <source>
        <dbReference type="EMBL" id="MBB4805190.1"/>
    </source>
</evidence>
<keyword evidence="3" id="KW-1185">Reference proteome</keyword>
<dbReference type="AlphaFoldDB" id="A0A840KCA3"/>
<dbReference type="EC" id="2.1.1.144" evidence="2"/>
<dbReference type="EMBL" id="JACHLE010000001">
    <property type="protein sequence ID" value="MBB4805190.1"/>
    <property type="molecule type" value="Genomic_DNA"/>
</dbReference>
<dbReference type="Pfam" id="PF13847">
    <property type="entry name" value="Methyltransf_31"/>
    <property type="match status" value="1"/>
</dbReference>
<dbReference type="GO" id="GO:0030798">
    <property type="term" value="F:trans-aconitate 2-methyltransferase activity"/>
    <property type="evidence" value="ECO:0007669"/>
    <property type="project" value="UniProtKB-EC"/>
</dbReference>
<dbReference type="SUPFAM" id="SSF53335">
    <property type="entry name" value="S-adenosyl-L-methionine-dependent methyltransferases"/>
    <property type="match status" value="1"/>
</dbReference>
<keyword evidence="2" id="KW-0808">Transferase</keyword>